<proteinExistence type="predicted"/>
<dbReference type="Pfam" id="PF21375">
    <property type="entry name" value="POT1_C_insert"/>
    <property type="match status" value="1"/>
</dbReference>
<evidence type="ECO:0000259" key="2">
    <source>
        <dbReference type="Pfam" id="PF21375"/>
    </source>
</evidence>
<evidence type="ECO:0000256" key="1">
    <source>
        <dbReference type="SAM" id="MobiDB-lite"/>
    </source>
</evidence>
<feature type="region of interest" description="Disordered" evidence="1">
    <location>
        <begin position="243"/>
        <end position="299"/>
    </location>
</feature>
<dbReference type="AlphaFoldDB" id="A0AAD3R656"/>
<dbReference type="EMBL" id="BRZM01004393">
    <property type="protein sequence ID" value="GLD56868.1"/>
    <property type="molecule type" value="Genomic_DNA"/>
</dbReference>
<name>A0AAD3R656_LATJO</name>
<feature type="domain" description="Protection of telomeres protein 1 C-terminal insertion" evidence="2">
    <location>
        <begin position="21"/>
        <end position="100"/>
    </location>
</feature>
<evidence type="ECO:0000313" key="3">
    <source>
        <dbReference type="EMBL" id="GLD56868.1"/>
    </source>
</evidence>
<keyword evidence="4" id="KW-1185">Reference proteome</keyword>
<dbReference type="InterPro" id="IPR048953">
    <property type="entry name" value="POT1_C_insert"/>
</dbReference>
<evidence type="ECO:0000313" key="4">
    <source>
        <dbReference type="Proteomes" id="UP001279410"/>
    </source>
</evidence>
<sequence>MNPSPPPWSVSGRVDVPGDSKRALNVHLSTQLLSEGRTKELIFLMGSTLEETRRLTVGYQNVVPVRSSGGHLTLLDLSAPFLFRGRKRFYGCKRCSDVALREPCAEGVEAIDEKMVAEALGVRLLRFVLLMKLELQDATDSLDVFLWRDAVEGGRAANQEAPEKHPSQTMDNTLCPPEGSTGVRPWLDLCLTLRKLLLVFVEEEDETELGVSSGRISSPVPRPSLRALRGRLRVQKLSLTDLDLPRLGFSSPPPPPPPPPPAAAAAAAAAESGAAPGRTRTRHLLDTTGDFVEAARAEK</sequence>
<organism evidence="3 4">
    <name type="scientific">Lates japonicus</name>
    <name type="common">Japanese lates</name>
    <dbReference type="NCBI Taxonomy" id="270547"/>
    <lineage>
        <taxon>Eukaryota</taxon>
        <taxon>Metazoa</taxon>
        <taxon>Chordata</taxon>
        <taxon>Craniata</taxon>
        <taxon>Vertebrata</taxon>
        <taxon>Euteleostomi</taxon>
        <taxon>Actinopterygii</taxon>
        <taxon>Neopterygii</taxon>
        <taxon>Teleostei</taxon>
        <taxon>Neoteleostei</taxon>
        <taxon>Acanthomorphata</taxon>
        <taxon>Carangaria</taxon>
        <taxon>Carangaria incertae sedis</taxon>
        <taxon>Centropomidae</taxon>
        <taxon>Lates</taxon>
    </lineage>
</organism>
<comment type="caution">
    <text evidence="3">The sequence shown here is derived from an EMBL/GenBank/DDBJ whole genome shotgun (WGS) entry which is preliminary data.</text>
</comment>
<reference evidence="3" key="1">
    <citation type="submission" date="2022-08" db="EMBL/GenBank/DDBJ databases">
        <title>Genome sequencing of akame (Lates japonicus).</title>
        <authorList>
            <person name="Hashiguchi Y."/>
            <person name="Takahashi H."/>
        </authorList>
    </citation>
    <scope>NUCLEOTIDE SEQUENCE</scope>
    <source>
        <strain evidence="3">Kochi</strain>
    </source>
</reference>
<feature type="compositionally biased region" description="Pro residues" evidence="1">
    <location>
        <begin position="251"/>
        <end position="262"/>
    </location>
</feature>
<dbReference type="Proteomes" id="UP001279410">
    <property type="component" value="Unassembled WGS sequence"/>
</dbReference>
<accession>A0AAD3R656</accession>
<gene>
    <name evidence="3" type="ORF">AKAME5_002868900</name>
</gene>
<feature type="compositionally biased region" description="Low complexity" evidence="1">
    <location>
        <begin position="263"/>
        <end position="276"/>
    </location>
</feature>
<protein>
    <submittedName>
        <fullName evidence="3">Protection of telomeres protein 1</fullName>
    </submittedName>
</protein>